<organism evidence="11 12">
    <name type="scientific">Caloramator australicus RC3</name>
    <dbReference type="NCBI Taxonomy" id="857293"/>
    <lineage>
        <taxon>Bacteria</taxon>
        <taxon>Bacillati</taxon>
        <taxon>Bacillota</taxon>
        <taxon>Clostridia</taxon>
        <taxon>Eubacteriales</taxon>
        <taxon>Clostridiaceae</taxon>
        <taxon>Caloramator</taxon>
    </lineage>
</organism>
<dbReference type="PANTHER" id="PTHR30460:SF0">
    <property type="entry name" value="MODERATE CONDUCTANCE MECHANOSENSITIVE CHANNEL YBIO"/>
    <property type="match status" value="1"/>
</dbReference>
<dbReference type="Pfam" id="PF21088">
    <property type="entry name" value="MS_channel_1st"/>
    <property type="match status" value="1"/>
</dbReference>
<evidence type="ECO:0000256" key="4">
    <source>
        <dbReference type="ARBA" id="ARBA00022692"/>
    </source>
</evidence>
<evidence type="ECO:0000256" key="6">
    <source>
        <dbReference type="ARBA" id="ARBA00023136"/>
    </source>
</evidence>
<dbReference type="GO" id="GO:0008381">
    <property type="term" value="F:mechanosensitive monoatomic ion channel activity"/>
    <property type="evidence" value="ECO:0007669"/>
    <property type="project" value="InterPro"/>
</dbReference>
<evidence type="ECO:0000256" key="1">
    <source>
        <dbReference type="ARBA" id="ARBA00004651"/>
    </source>
</evidence>
<feature type="transmembrane region" description="Helical" evidence="7">
    <location>
        <begin position="89"/>
        <end position="109"/>
    </location>
</feature>
<dbReference type="Pfam" id="PF00924">
    <property type="entry name" value="MS_channel_2nd"/>
    <property type="match status" value="1"/>
</dbReference>
<dbReference type="InterPro" id="IPR006685">
    <property type="entry name" value="MscS_channel_2nd"/>
</dbReference>
<feature type="transmembrane region" description="Helical" evidence="7">
    <location>
        <begin position="66"/>
        <end position="83"/>
    </location>
</feature>
<evidence type="ECO:0000256" key="5">
    <source>
        <dbReference type="ARBA" id="ARBA00022989"/>
    </source>
</evidence>
<dbReference type="FunFam" id="2.30.30.60:FF:000001">
    <property type="entry name" value="MscS Mechanosensitive ion channel"/>
    <property type="match status" value="1"/>
</dbReference>
<evidence type="ECO:0000256" key="7">
    <source>
        <dbReference type="SAM" id="Phobius"/>
    </source>
</evidence>
<dbReference type="OrthoDB" id="9809206at2"/>
<evidence type="ECO:0000259" key="9">
    <source>
        <dbReference type="Pfam" id="PF21082"/>
    </source>
</evidence>
<comment type="caution">
    <text evidence="11">The sequence shown here is derived from an EMBL/GenBank/DDBJ whole genome shotgun (WGS) entry which is preliminary data.</text>
</comment>
<dbReference type="GO" id="GO:0005886">
    <property type="term" value="C:plasma membrane"/>
    <property type="evidence" value="ECO:0007669"/>
    <property type="project" value="UniProtKB-SubCell"/>
</dbReference>
<dbReference type="EMBL" id="CAKP01000104">
    <property type="protein sequence ID" value="CCJ34055.1"/>
    <property type="molecule type" value="Genomic_DNA"/>
</dbReference>
<evidence type="ECO:0000256" key="2">
    <source>
        <dbReference type="ARBA" id="ARBA00008017"/>
    </source>
</evidence>
<evidence type="ECO:0000313" key="12">
    <source>
        <dbReference type="Proteomes" id="UP000007652"/>
    </source>
</evidence>
<keyword evidence="4 7" id="KW-0812">Transmembrane</keyword>
<dbReference type="Gene3D" id="3.30.70.100">
    <property type="match status" value="1"/>
</dbReference>
<dbReference type="InterPro" id="IPR011066">
    <property type="entry name" value="MscS_channel_C_sf"/>
</dbReference>
<dbReference type="SUPFAM" id="SSF82689">
    <property type="entry name" value="Mechanosensitive channel protein MscS (YggB), C-terminal domain"/>
    <property type="match status" value="1"/>
</dbReference>
<feature type="domain" description="Mechanosensitive ion channel MscS" evidence="8">
    <location>
        <begin position="108"/>
        <end position="171"/>
    </location>
</feature>
<dbReference type="InterPro" id="IPR045276">
    <property type="entry name" value="YbiO_bact"/>
</dbReference>
<dbReference type="Gene3D" id="1.10.287.1260">
    <property type="match status" value="1"/>
</dbReference>
<accession>I7K8Z9</accession>
<sequence length="275" mass="31097">MSLISYGMLINYLNKGIKIVIILIITKLAIYIGNRLITKFFERQKKSKFGLNERKADTLKELFKSLLRYSVYIISFIWIFETLGFDVKALIAVTGVAGVAIGFGAQSLVKDVISGIFILLEDQFAVGDYITIDGFSGIVETLGIRVTKIRDFSGEIHIIPNGTIGRVTNKSRGNMRALVEVDISYEEDLERAIDILNKISEDVKKECDYVVEGPTVLGITNFGETGIKLRVIAKTLPMKQWDAEYELRKRIKKAFMEEDIEIPYPKRVIIEKKEG</sequence>
<dbReference type="Gene3D" id="2.30.30.60">
    <property type="match status" value="1"/>
</dbReference>
<proteinExistence type="inferred from homology"/>
<dbReference type="InterPro" id="IPR023408">
    <property type="entry name" value="MscS_beta-dom_sf"/>
</dbReference>
<dbReference type="InterPro" id="IPR049278">
    <property type="entry name" value="MS_channel_C"/>
</dbReference>
<dbReference type="eggNOG" id="COG0668">
    <property type="taxonomic scope" value="Bacteria"/>
</dbReference>
<evidence type="ECO:0000313" key="11">
    <source>
        <dbReference type="EMBL" id="CCJ34055.1"/>
    </source>
</evidence>
<dbReference type="STRING" id="857293.CAAU_1971"/>
<dbReference type="AlphaFoldDB" id="I7K8Z9"/>
<reference evidence="11 12" key="1">
    <citation type="journal article" date="2011" name="J. Bacteriol.">
        <title>Draft genome sequence of Caloramator australicus strain RC3T, a thermoanaerobe from the Great Artesian Basin of Australia.</title>
        <authorList>
            <person name="Ogg C.D."/>
            <person name="Patel B.K.C."/>
        </authorList>
    </citation>
    <scope>NUCLEOTIDE SEQUENCE [LARGE SCALE GENOMIC DNA]</scope>
    <source>
        <strain evidence="11 12">RC3</strain>
    </source>
</reference>
<protein>
    <submittedName>
        <fullName evidence="11">Potassium efflux system KefA protein / Small-conductance mechanosensitive channel</fullName>
    </submittedName>
</protein>
<evidence type="ECO:0000256" key="3">
    <source>
        <dbReference type="ARBA" id="ARBA00022475"/>
    </source>
</evidence>
<keyword evidence="12" id="KW-1185">Reference proteome</keyword>
<feature type="domain" description="Mechanosensitive ion channel transmembrane helices 2/3" evidence="10">
    <location>
        <begin position="66"/>
        <end position="106"/>
    </location>
</feature>
<dbReference type="Proteomes" id="UP000007652">
    <property type="component" value="Unassembled WGS sequence"/>
</dbReference>
<dbReference type="RefSeq" id="WP_008909312.1">
    <property type="nucleotide sequence ID" value="NZ_CAKP01000104.1"/>
</dbReference>
<comment type="subcellular location">
    <subcellularLocation>
        <location evidence="1">Cell membrane</location>
        <topology evidence="1">Multi-pass membrane protein</topology>
    </subcellularLocation>
</comment>
<dbReference type="SUPFAM" id="SSF82861">
    <property type="entry name" value="Mechanosensitive channel protein MscS (YggB), transmembrane region"/>
    <property type="match status" value="1"/>
</dbReference>
<keyword evidence="5 7" id="KW-1133">Transmembrane helix</keyword>
<feature type="domain" description="Mechanosensitive ion channel MscS C-terminal" evidence="9">
    <location>
        <begin position="179"/>
        <end position="262"/>
    </location>
</feature>
<comment type="similarity">
    <text evidence="2">Belongs to the MscS (TC 1.A.23) family.</text>
</comment>
<dbReference type="InterPro" id="IPR011014">
    <property type="entry name" value="MscS_channel_TM-2"/>
</dbReference>
<keyword evidence="3" id="KW-1003">Cell membrane</keyword>
<dbReference type="Pfam" id="PF21082">
    <property type="entry name" value="MS_channel_3rd"/>
    <property type="match status" value="1"/>
</dbReference>
<evidence type="ECO:0000259" key="8">
    <source>
        <dbReference type="Pfam" id="PF00924"/>
    </source>
</evidence>
<name>I7K8Z9_9CLOT</name>
<feature type="transmembrane region" description="Helical" evidence="7">
    <location>
        <begin position="16"/>
        <end position="37"/>
    </location>
</feature>
<gene>
    <name evidence="11" type="ORF">CAAU_1971</name>
</gene>
<evidence type="ECO:0000259" key="10">
    <source>
        <dbReference type="Pfam" id="PF21088"/>
    </source>
</evidence>
<dbReference type="SUPFAM" id="SSF50182">
    <property type="entry name" value="Sm-like ribonucleoproteins"/>
    <property type="match status" value="1"/>
</dbReference>
<keyword evidence="6 7" id="KW-0472">Membrane</keyword>
<dbReference type="InterPro" id="IPR010920">
    <property type="entry name" value="LSM_dom_sf"/>
</dbReference>
<dbReference type="PANTHER" id="PTHR30460">
    <property type="entry name" value="MODERATE CONDUCTANCE MECHANOSENSITIVE CHANNEL YBIO"/>
    <property type="match status" value="1"/>
</dbReference>
<dbReference type="InterPro" id="IPR049142">
    <property type="entry name" value="MS_channel_1st"/>
</dbReference>